<feature type="compositionally biased region" description="Polar residues" evidence="1">
    <location>
        <begin position="589"/>
        <end position="608"/>
    </location>
</feature>
<keyword evidence="2" id="KW-0812">Transmembrane</keyword>
<dbReference type="RefSeq" id="WP_203942691.1">
    <property type="nucleotide sequence ID" value="NZ_BOOR01000005.1"/>
</dbReference>
<keyword evidence="2" id="KW-0472">Membrane</keyword>
<feature type="transmembrane region" description="Helical" evidence="2">
    <location>
        <begin position="672"/>
        <end position="693"/>
    </location>
</feature>
<sequence>MADYPGRNPFPARGVSSAEETSLPGYLRGWEKHNPTALLPGVRRVVELATNYVEAFTSPVSRDGTLACLRGAHGSGKTHAVRYMMARAADHDDSSSAPVQLYLRLQESDFVAEYRRLVSQVSQPTFTDLSLRYLGALAGDRAAEDVGPGWQGEVMSEVRRDPARVLELFSAHQVEAGEVLEAQARQIAAVAGNGVHFQRALSFLLRPEFSTHAYDWLCGREIEPAAARALGVSSQINDPEMCRYGLQLLATLVTRADRAFMLVLDQCEKFILNDGEPVPANIGLLQGLAEVISRENGMLMLVCSDAGWDCIPVDLRQRLGRNAFQLLPLDPGEARLVVRTYLHPARSLGRDMIGGDSDRGAIWPFTDDAVFELLRGSGGNIRRLLQLCWECFEIASPTREIIDVAVVAQGSAQQRSSLSLRNLALTVEKALLSAGLAIERSQLPGQPLCFLIPDAERPRAVIGLTEAVFFDDEATKAAEVVTLRRRLQDRERPVLTALVITGYASPPVLSLLRGAVHEVLVAEDPSTFLRDLMALVGRLASEPPKESADDRRQLDGTLRQMLAYLESLDSERRTESRALTQSLTQLADQLDRQGSSTATPRGRTSNWPAQRRELTQRIDSVREDRADSNWADFAADAKRLIRERRSTAVGATGVVLALAVIGALFFTRHLGAWSVTLGLAGSGLVAVAAVQAAERFLPLWSRRSRAARSLRDLDQVAKELGPVPRLRGKDPVARYVAAVNADPDGRHDELVFALFREPLVIVRQALADRLALSETPFHETVKIVREGMREGIREVASLAARRQRRAEVESMDGRLFRELPGAIRVILAVANPELRDLWGGSPVRQPAETILAALGFHGTGHPLARAFREGPGPTTVMEMPLNELRSAAHLLSPFNQDGLGTYDRLPVIREIDELYLFFEELIFRREEH</sequence>
<gene>
    <name evidence="3" type="ORF">Pth03_07890</name>
</gene>
<proteinExistence type="predicted"/>
<comment type="caution">
    <text evidence="3">The sequence shown here is derived from an EMBL/GenBank/DDBJ whole genome shotgun (WGS) entry which is preliminary data.</text>
</comment>
<dbReference type="EMBL" id="BOOR01000005">
    <property type="protein sequence ID" value="GII52400.1"/>
    <property type="molecule type" value="Genomic_DNA"/>
</dbReference>
<reference evidence="3" key="1">
    <citation type="submission" date="2021-01" db="EMBL/GenBank/DDBJ databases">
        <title>Whole genome shotgun sequence of Planotetraspora thailandica NBRC 104271.</title>
        <authorList>
            <person name="Komaki H."/>
            <person name="Tamura T."/>
        </authorList>
    </citation>
    <scope>NUCLEOTIDE SEQUENCE</scope>
    <source>
        <strain evidence="3">NBRC 104271</strain>
    </source>
</reference>
<name>A0A8J3XTR6_9ACTN</name>
<keyword evidence="2" id="KW-1133">Transmembrane helix</keyword>
<evidence type="ECO:0000256" key="2">
    <source>
        <dbReference type="SAM" id="Phobius"/>
    </source>
</evidence>
<dbReference type="InterPro" id="IPR027417">
    <property type="entry name" value="P-loop_NTPase"/>
</dbReference>
<dbReference type="SUPFAM" id="SSF52540">
    <property type="entry name" value="P-loop containing nucleoside triphosphate hydrolases"/>
    <property type="match status" value="1"/>
</dbReference>
<feature type="transmembrane region" description="Helical" evidence="2">
    <location>
        <begin position="648"/>
        <end position="666"/>
    </location>
</feature>
<evidence type="ECO:0000313" key="4">
    <source>
        <dbReference type="Proteomes" id="UP000605992"/>
    </source>
</evidence>
<feature type="region of interest" description="Disordered" evidence="1">
    <location>
        <begin position="589"/>
        <end position="610"/>
    </location>
</feature>
<organism evidence="3 4">
    <name type="scientific">Planotetraspora thailandica</name>
    <dbReference type="NCBI Taxonomy" id="487172"/>
    <lineage>
        <taxon>Bacteria</taxon>
        <taxon>Bacillati</taxon>
        <taxon>Actinomycetota</taxon>
        <taxon>Actinomycetes</taxon>
        <taxon>Streptosporangiales</taxon>
        <taxon>Streptosporangiaceae</taxon>
        <taxon>Planotetraspora</taxon>
    </lineage>
</organism>
<protein>
    <submittedName>
        <fullName evidence="3">Uncharacterized protein</fullName>
    </submittedName>
</protein>
<dbReference type="Proteomes" id="UP000605992">
    <property type="component" value="Unassembled WGS sequence"/>
</dbReference>
<evidence type="ECO:0000256" key="1">
    <source>
        <dbReference type="SAM" id="MobiDB-lite"/>
    </source>
</evidence>
<keyword evidence="4" id="KW-1185">Reference proteome</keyword>
<dbReference type="AlphaFoldDB" id="A0A8J3XTR6"/>
<accession>A0A8J3XTR6</accession>
<evidence type="ECO:0000313" key="3">
    <source>
        <dbReference type="EMBL" id="GII52400.1"/>
    </source>
</evidence>